<dbReference type="Proteomes" id="UP000054498">
    <property type="component" value="Unassembled WGS sequence"/>
</dbReference>
<dbReference type="RefSeq" id="XP_013903022.1">
    <property type="nucleotide sequence ID" value="XM_014047568.1"/>
</dbReference>
<dbReference type="KEGG" id="mng:MNEG_3957"/>
<accession>A0A0D2JZS9</accession>
<dbReference type="OrthoDB" id="549336at2759"/>
<protein>
    <recommendedName>
        <fullName evidence="4">Glycosyltransferase</fullName>
    </recommendedName>
</protein>
<sequence length="411" mass="45890">MGNMEGVVFKDCSRYDGVTTYDLVWFVTPEFPQPSKRLTKDQHRAQMRQMIGQMQPKVLMYMVHNGHMKNDDWEKIKSLASPDVPVLTLAPHVAASIGDRGLPLPPDWILPIFPFDPPNPCTLADLKAGRQCIRGFSVQGRIEKSRRNYTHVWEQIGGHKRRASKMSVANFRLNILGETVEAFSVPADVRDLVAVYKNPPYPIFYDVVHHSFALVPMLASGLYYKSKFSSTVLTSLITGVPIIADERMLQAYSFLERKAVFYQDDSQTELDVMFAVSKMKPDDMWRARSGVAELRRRMNERAKKMITGWLEAKGVAVEPEEARRLLLQRRRDVLAVPEGPAAGALVAEGPGSVREGAGREGAQVWPQVLGPRGDPGSGNVGPSAQRQPQQAGDAASKPQAFDMHTLHDEVK</sequence>
<evidence type="ECO:0008006" key="4">
    <source>
        <dbReference type="Google" id="ProtNLM"/>
    </source>
</evidence>
<proteinExistence type="predicted"/>
<feature type="compositionally biased region" description="Polar residues" evidence="1">
    <location>
        <begin position="380"/>
        <end position="390"/>
    </location>
</feature>
<reference evidence="2 3" key="1">
    <citation type="journal article" date="2013" name="BMC Genomics">
        <title>Reconstruction of the lipid metabolism for the microalga Monoraphidium neglectum from its genome sequence reveals characteristics suitable for biofuel production.</title>
        <authorList>
            <person name="Bogen C."/>
            <person name="Al-Dilaimi A."/>
            <person name="Albersmeier A."/>
            <person name="Wichmann J."/>
            <person name="Grundmann M."/>
            <person name="Rupp O."/>
            <person name="Lauersen K.J."/>
            <person name="Blifernez-Klassen O."/>
            <person name="Kalinowski J."/>
            <person name="Goesmann A."/>
            <person name="Mussgnug J.H."/>
            <person name="Kruse O."/>
        </authorList>
    </citation>
    <scope>NUCLEOTIDE SEQUENCE [LARGE SCALE GENOMIC DNA]</scope>
    <source>
        <strain evidence="2 3">SAG 48.87</strain>
    </source>
</reference>
<evidence type="ECO:0000313" key="2">
    <source>
        <dbReference type="EMBL" id="KIZ04003.1"/>
    </source>
</evidence>
<dbReference type="EMBL" id="KK100744">
    <property type="protein sequence ID" value="KIZ04003.1"/>
    <property type="molecule type" value="Genomic_DNA"/>
</dbReference>
<evidence type="ECO:0000313" key="3">
    <source>
        <dbReference type="Proteomes" id="UP000054498"/>
    </source>
</evidence>
<dbReference type="AlphaFoldDB" id="A0A0D2JZS9"/>
<dbReference type="GeneID" id="25736835"/>
<name>A0A0D2JZS9_9CHLO</name>
<evidence type="ECO:0000256" key="1">
    <source>
        <dbReference type="SAM" id="MobiDB-lite"/>
    </source>
</evidence>
<keyword evidence="3" id="KW-1185">Reference proteome</keyword>
<feature type="region of interest" description="Disordered" evidence="1">
    <location>
        <begin position="365"/>
        <end position="411"/>
    </location>
</feature>
<gene>
    <name evidence="2" type="ORF">MNEG_3957</name>
</gene>
<organism evidence="2 3">
    <name type="scientific">Monoraphidium neglectum</name>
    <dbReference type="NCBI Taxonomy" id="145388"/>
    <lineage>
        <taxon>Eukaryota</taxon>
        <taxon>Viridiplantae</taxon>
        <taxon>Chlorophyta</taxon>
        <taxon>core chlorophytes</taxon>
        <taxon>Chlorophyceae</taxon>
        <taxon>CS clade</taxon>
        <taxon>Sphaeropleales</taxon>
        <taxon>Selenastraceae</taxon>
        <taxon>Monoraphidium</taxon>
    </lineage>
</organism>